<protein>
    <submittedName>
        <fullName evidence="6">Cation transporter</fullName>
    </submittedName>
</protein>
<dbReference type="GO" id="GO:0016020">
    <property type="term" value="C:membrane"/>
    <property type="evidence" value="ECO:0007669"/>
    <property type="project" value="UniProtKB-SubCell"/>
</dbReference>
<dbReference type="Pfam" id="PF01545">
    <property type="entry name" value="Cation_efflux"/>
    <property type="match status" value="1"/>
</dbReference>
<organism evidence="6 7">
    <name type="scientific">Alloacidobacterium dinghuense</name>
    <dbReference type="NCBI Taxonomy" id="2763107"/>
    <lineage>
        <taxon>Bacteria</taxon>
        <taxon>Pseudomonadati</taxon>
        <taxon>Acidobacteriota</taxon>
        <taxon>Terriglobia</taxon>
        <taxon>Terriglobales</taxon>
        <taxon>Acidobacteriaceae</taxon>
        <taxon>Alloacidobacterium</taxon>
    </lineage>
</organism>
<dbReference type="InterPro" id="IPR058533">
    <property type="entry name" value="Cation_efflux_TM"/>
</dbReference>
<proteinExistence type="predicted"/>
<comment type="subcellular location">
    <subcellularLocation>
        <location evidence="1">Membrane</location>
        <topology evidence="1">Multi-pass membrane protein</topology>
    </subcellularLocation>
</comment>
<sequence>MKSAILGIFVNLGLALIKCSAGLLGGSFALVADGLESITDVLSGPSLSQNR</sequence>
<gene>
    <name evidence="6" type="ORF">H7849_23600</name>
</gene>
<dbReference type="Gene3D" id="1.20.1510.10">
    <property type="entry name" value="Cation efflux protein transmembrane domain"/>
    <property type="match status" value="1"/>
</dbReference>
<name>A0A7G8BRI6_9BACT</name>
<evidence type="ECO:0000313" key="6">
    <source>
        <dbReference type="EMBL" id="QNI35156.1"/>
    </source>
</evidence>
<dbReference type="AlphaFoldDB" id="A0A7G8BRI6"/>
<dbReference type="KEGG" id="adin:H7849_23600"/>
<evidence type="ECO:0000313" key="7">
    <source>
        <dbReference type="Proteomes" id="UP000515312"/>
    </source>
</evidence>
<dbReference type="Proteomes" id="UP000515312">
    <property type="component" value="Chromosome"/>
</dbReference>
<keyword evidence="3" id="KW-1133">Transmembrane helix</keyword>
<keyword evidence="7" id="KW-1185">Reference proteome</keyword>
<accession>A0A7G8BRI6</accession>
<evidence type="ECO:0000256" key="2">
    <source>
        <dbReference type="ARBA" id="ARBA00022692"/>
    </source>
</evidence>
<dbReference type="SUPFAM" id="SSF161111">
    <property type="entry name" value="Cation efflux protein transmembrane domain-like"/>
    <property type="match status" value="1"/>
</dbReference>
<evidence type="ECO:0000256" key="4">
    <source>
        <dbReference type="ARBA" id="ARBA00023136"/>
    </source>
</evidence>
<dbReference type="EMBL" id="CP060394">
    <property type="protein sequence ID" value="QNI35156.1"/>
    <property type="molecule type" value="Genomic_DNA"/>
</dbReference>
<dbReference type="GO" id="GO:0008324">
    <property type="term" value="F:monoatomic cation transmembrane transporter activity"/>
    <property type="evidence" value="ECO:0007669"/>
    <property type="project" value="InterPro"/>
</dbReference>
<feature type="domain" description="Cation efflux protein transmembrane" evidence="5">
    <location>
        <begin position="5"/>
        <end position="43"/>
    </location>
</feature>
<evidence type="ECO:0000256" key="3">
    <source>
        <dbReference type="ARBA" id="ARBA00022989"/>
    </source>
</evidence>
<evidence type="ECO:0000259" key="5">
    <source>
        <dbReference type="Pfam" id="PF01545"/>
    </source>
</evidence>
<reference evidence="6 7" key="1">
    <citation type="submission" date="2020-08" db="EMBL/GenBank/DDBJ databases">
        <title>Edaphobacter telluris sp. nov. and Acidobacterium dinghuensis sp. nov., two acidobacteria isolated from forest soil.</title>
        <authorList>
            <person name="Fu J."/>
            <person name="Qiu L."/>
        </authorList>
    </citation>
    <scope>NUCLEOTIDE SEQUENCE [LARGE SCALE GENOMIC DNA]</scope>
    <source>
        <strain evidence="6">4Y35</strain>
    </source>
</reference>
<keyword evidence="2" id="KW-0812">Transmembrane</keyword>
<keyword evidence="4" id="KW-0472">Membrane</keyword>
<dbReference type="InterPro" id="IPR027469">
    <property type="entry name" value="Cation_efflux_TMD_sf"/>
</dbReference>
<evidence type="ECO:0000256" key="1">
    <source>
        <dbReference type="ARBA" id="ARBA00004141"/>
    </source>
</evidence>